<proteinExistence type="inferred from homology"/>
<dbReference type="InterPro" id="IPR002549">
    <property type="entry name" value="AI-2E-like"/>
</dbReference>
<comment type="similarity">
    <text evidence="2">Belongs to the autoinducer-2 exporter (AI-2E) (TC 2.A.86) family.</text>
</comment>
<evidence type="ECO:0000256" key="2">
    <source>
        <dbReference type="ARBA" id="ARBA00009773"/>
    </source>
</evidence>
<evidence type="ECO:0000313" key="8">
    <source>
        <dbReference type="Proteomes" id="UP000323708"/>
    </source>
</evidence>
<dbReference type="GO" id="GO:0055085">
    <property type="term" value="P:transmembrane transport"/>
    <property type="evidence" value="ECO:0007669"/>
    <property type="project" value="TreeGrafter"/>
</dbReference>
<protein>
    <submittedName>
        <fullName evidence="7">AI-2E family transporter</fullName>
    </submittedName>
</protein>
<evidence type="ECO:0000256" key="5">
    <source>
        <dbReference type="ARBA" id="ARBA00023136"/>
    </source>
</evidence>
<feature type="transmembrane region" description="Helical" evidence="6">
    <location>
        <begin position="233"/>
        <end position="255"/>
    </location>
</feature>
<evidence type="ECO:0000256" key="1">
    <source>
        <dbReference type="ARBA" id="ARBA00004141"/>
    </source>
</evidence>
<comment type="caution">
    <text evidence="7">The sequence shown here is derived from an EMBL/GenBank/DDBJ whole genome shotgun (WGS) entry which is preliminary data.</text>
</comment>
<gene>
    <name evidence="7" type="ORF">F0M18_16260</name>
</gene>
<reference evidence="7 8" key="1">
    <citation type="submission" date="2019-09" db="EMBL/GenBank/DDBJ databases">
        <authorList>
            <person name="Chen X.-Y."/>
        </authorList>
    </citation>
    <scope>NUCLEOTIDE SEQUENCE [LARGE SCALE GENOMIC DNA]</scope>
    <source>
        <strain evidence="7 8">NY5</strain>
    </source>
</reference>
<feature type="transmembrane region" description="Helical" evidence="6">
    <location>
        <begin position="261"/>
        <end position="285"/>
    </location>
</feature>
<evidence type="ECO:0000313" key="7">
    <source>
        <dbReference type="EMBL" id="KAA1189226.1"/>
    </source>
</evidence>
<evidence type="ECO:0000256" key="3">
    <source>
        <dbReference type="ARBA" id="ARBA00022692"/>
    </source>
</evidence>
<dbReference type="RefSeq" id="WP_149612524.1">
    <property type="nucleotide sequence ID" value="NZ_VTUX01000008.1"/>
</dbReference>
<keyword evidence="4 6" id="KW-1133">Transmembrane helix</keyword>
<comment type="subcellular location">
    <subcellularLocation>
        <location evidence="1">Membrane</location>
        <topology evidence="1">Multi-pass membrane protein</topology>
    </subcellularLocation>
</comment>
<feature type="transmembrane region" description="Helical" evidence="6">
    <location>
        <begin position="70"/>
        <end position="88"/>
    </location>
</feature>
<evidence type="ECO:0000256" key="6">
    <source>
        <dbReference type="SAM" id="Phobius"/>
    </source>
</evidence>
<dbReference type="Pfam" id="PF01594">
    <property type="entry name" value="AI-2E_transport"/>
    <property type="match status" value="1"/>
</dbReference>
<dbReference type="Proteomes" id="UP000323708">
    <property type="component" value="Unassembled WGS sequence"/>
</dbReference>
<keyword evidence="8" id="KW-1185">Reference proteome</keyword>
<accession>A0A5B0WQY1</accession>
<sequence>MSAKQNNDSGQDGLARNALLVLAVLALLYTCYFASSLLIPLVLAAMLALPLHPAVHFLRQYYVPRAVSGVILLAAIGVPFTLLGMQLAEPAERWLDRAPELTRKVNQQLESLTEALVSGPEEAAVPAEEEASALSRLFGWFSDAEEQEKASTEAANQEISRQLGLRGLQAMLDIIAEMPVFLAQFFAVLILVLFMLVYGPGIYYAGIESMPQIRNKDEARALVIDTQRELSRYIFTVSVINLGLGLATSLALWLLNFEDPLFWGTLVALLNFAPYVGPLIAAIAISLAGFDQYGLGWAALVPTAVYFAINTLESQLVTPVALGRTVAINPLFTMIWLMLWGWLWGAAGVLIAVPLLVCIKLILSRLHLLEPWLKVIEAR</sequence>
<organism evidence="7 8">
    <name type="scientific">Pseudohalioglobus sediminis</name>
    <dbReference type="NCBI Taxonomy" id="2606449"/>
    <lineage>
        <taxon>Bacteria</taxon>
        <taxon>Pseudomonadati</taxon>
        <taxon>Pseudomonadota</taxon>
        <taxon>Gammaproteobacteria</taxon>
        <taxon>Cellvibrionales</taxon>
        <taxon>Halieaceae</taxon>
        <taxon>Pseudohalioglobus</taxon>
    </lineage>
</organism>
<dbReference type="GO" id="GO:0016020">
    <property type="term" value="C:membrane"/>
    <property type="evidence" value="ECO:0007669"/>
    <property type="project" value="UniProtKB-SubCell"/>
</dbReference>
<dbReference type="PANTHER" id="PTHR21716:SF16">
    <property type="entry name" value="BLL1467 PROTEIN"/>
    <property type="match status" value="1"/>
</dbReference>
<dbReference type="PANTHER" id="PTHR21716">
    <property type="entry name" value="TRANSMEMBRANE PROTEIN"/>
    <property type="match status" value="1"/>
</dbReference>
<keyword evidence="3 6" id="KW-0812">Transmembrane</keyword>
<name>A0A5B0WQY1_9GAMM</name>
<feature type="transmembrane region" description="Helical" evidence="6">
    <location>
        <begin position="20"/>
        <end position="49"/>
    </location>
</feature>
<feature type="transmembrane region" description="Helical" evidence="6">
    <location>
        <begin position="181"/>
        <end position="206"/>
    </location>
</feature>
<keyword evidence="5 6" id="KW-0472">Membrane</keyword>
<dbReference type="EMBL" id="VTUX01000008">
    <property type="protein sequence ID" value="KAA1189226.1"/>
    <property type="molecule type" value="Genomic_DNA"/>
</dbReference>
<dbReference type="AlphaFoldDB" id="A0A5B0WQY1"/>
<feature type="transmembrane region" description="Helical" evidence="6">
    <location>
        <begin position="339"/>
        <end position="363"/>
    </location>
</feature>
<feature type="transmembrane region" description="Helical" evidence="6">
    <location>
        <begin position="292"/>
        <end position="309"/>
    </location>
</feature>
<evidence type="ECO:0000256" key="4">
    <source>
        <dbReference type="ARBA" id="ARBA00022989"/>
    </source>
</evidence>